<dbReference type="Proteomes" id="UP000265557">
    <property type="component" value="Chromosome"/>
</dbReference>
<dbReference type="EMBL" id="AP017646">
    <property type="protein sequence ID" value="BAW28913.1"/>
    <property type="molecule type" value="Genomic_DNA"/>
</dbReference>
<dbReference type="AlphaFoldDB" id="A0A3G9CS90"/>
<gene>
    <name evidence="1" type="ORF">MESMT1_0983</name>
</gene>
<evidence type="ECO:0000313" key="2">
    <source>
        <dbReference type="Proteomes" id="UP000265557"/>
    </source>
</evidence>
<reference evidence="1 2" key="1">
    <citation type="submission" date="2016-09" db="EMBL/GenBank/DDBJ databases">
        <title>Complete Genome Sequence of Methanosarcina thermophila MT-1.</title>
        <authorList>
            <person name="Kouzuma A."/>
        </authorList>
    </citation>
    <scope>NUCLEOTIDE SEQUENCE [LARGE SCALE GENOMIC DNA]</scope>
    <source>
        <strain evidence="1 2">MT-1</strain>
    </source>
</reference>
<organism evidence="1 2">
    <name type="scientific">Methanosarcina thermophila</name>
    <dbReference type="NCBI Taxonomy" id="2210"/>
    <lineage>
        <taxon>Archaea</taxon>
        <taxon>Methanobacteriati</taxon>
        <taxon>Methanobacteriota</taxon>
        <taxon>Stenosarchaea group</taxon>
        <taxon>Methanomicrobia</taxon>
        <taxon>Methanosarcinales</taxon>
        <taxon>Methanosarcinaceae</taxon>
        <taxon>Methanosarcina</taxon>
    </lineage>
</organism>
<evidence type="ECO:0000313" key="1">
    <source>
        <dbReference type="EMBL" id="BAW28913.1"/>
    </source>
</evidence>
<proteinExistence type="predicted"/>
<accession>A0A3G9CS90</accession>
<name>A0A3G9CS90_METTE</name>
<protein>
    <submittedName>
        <fullName evidence="1">Putative mucus binding protein</fullName>
    </submittedName>
</protein>
<sequence length="52" mass="6101">MTVIIDYSNYNNGMSLDNEYFSLDNCKTDLQLISFTVIYENNSLIIFMRIIP</sequence>